<keyword evidence="1" id="KW-0812">Transmembrane</keyword>
<keyword evidence="1" id="KW-1133">Transmembrane helix</keyword>
<dbReference type="EMBL" id="CP104778">
    <property type="protein sequence ID" value="WPC21130.1"/>
    <property type="molecule type" value="Genomic_DNA"/>
</dbReference>
<keyword evidence="3" id="KW-1185">Reference proteome</keyword>
<keyword evidence="1" id="KW-0472">Membrane</keyword>
<proteinExistence type="predicted"/>
<organism evidence="2 3">
    <name type="scientific">Pediococcus inopinatus</name>
    <dbReference type="NCBI Taxonomy" id="114090"/>
    <lineage>
        <taxon>Bacteria</taxon>
        <taxon>Bacillati</taxon>
        <taxon>Bacillota</taxon>
        <taxon>Bacilli</taxon>
        <taxon>Lactobacillales</taxon>
        <taxon>Lactobacillaceae</taxon>
        <taxon>Pediococcus</taxon>
    </lineage>
</organism>
<evidence type="ECO:0000256" key="1">
    <source>
        <dbReference type="SAM" id="Phobius"/>
    </source>
</evidence>
<reference evidence="3" key="1">
    <citation type="submission" date="2024-06" db="EMBL/GenBank/DDBJ databases">
        <authorList>
            <person name="Chang H.C."/>
            <person name="Mun S.Y."/>
        </authorList>
    </citation>
    <scope>NUCLEOTIDE SEQUENCE [LARGE SCALE GENOMIC DNA]</scope>
    <source>
        <strain evidence="3">KT1</strain>
    </source>
</reference>
<dbReference type="Proteomes" id="UP001302696">
    <property type="component" value="Chromosome"/>
</dbReference>
<feature type="transmembrane region" description="Helical" evidence="1">
    <location>
        <begin position="7"/>
        <end position="28"/>
    </location>
</feature>
<evidence type="ECO:0000313" key="3">
    <source>
        <dbReference type="Proteomes" id="UP001302696"/>
    </source>
</evidence>
<name>A0ABZ0Q2E9_9LACO</name>
<gene>
    <name evidence="2" type="ORF">N6G96_07555</name>
</gene>
<protein>
    <submittedName>
        <fullName evidence="2">Uncharacterized protein</fullName>
    </submittedName>
</protein>
<accession>A0ABZ0Q2E9</accession>
<dbReference type="RefSeq" id="WP_057775125.1">
    <property type="nucleotide sequence ID" value="NZ_BBIM01000033.1"/>
</dbReference>
<evidence type="ECO:0000313" key="2">
    <source>
        <dbReference type="EMBL" id="WPC21130.1"/>
    </source>
</evidence>
<sequence>MLKRNKNGFIFSEALVALGLISISLVLLHNCVQREKQIEKQLEKQVEISRQMLEGSRLFKKNESKKIQVGHSVIEQKPNLFILRNSENIVVRKINFE</sequence>